<dbReference type="InterPro" id="IPR011335">
    <property type="entry name" value="Restrct_endonuc-II-like"/>
</dbReference>
<dbReference type="SUPFAM" id="SSF52980">
    <property type="entry name" value="Restriction endonuclease-like"/>
    <property type="match status" value="1"/>
</dbReference>
<dbReference type="Proteomes" id="UP000032503">
    <property type="component" value="Unassembled WGS sequence"/>
</dbReference>
<organism evidence="2 3">
    <name type="scientific">Agreia bicolorata</name>
    <dbReference type="NCBI Taxonomy" id="110935"/>
    <lineage>
        <taxon>Bacteria</taxon>
        <taxon>Bacillati</taxon>
        <taxon>Actinomycetota</taxon>
        <taxon>Actinomycetes</taxon>
        <taxon>Micrococcales</taxon>
        <taxon>Microbacteriaceae</taxon>
        <taxon>Agreia</taxon>
    </lineage>
</organism>
<dbReference type="Gene3D" id="3.40.960.10">
    <property type="entry name" value="VSR Endonuclease"/>
    <property type="match status" value="1"/>
</dbReference>
<dbReference type="EMBL" id="JYFC01000005">
    <property type="protein sequence ID" value="KJC63763.1"/>
    <property type="molecule type" value="Genomic_DNA"/>
</dbReference>
<proteinExistence type="predicted"/>
<reference evidence="2 3" key="1">
    <citation type="journal article" date="2001" name="Int. J. Syst. Evol. Microbiol.">
        <title>Agreia bicolorata gen. nov., sp. nov., to accommodate actinobacteria isolated from narrow reed grass infected by the nematode Heteroanguina graminophila.</title>
        <authorList>
            <person name="Evtushenko L.I."/>
            <person name="Dorofeeva L.V."/>
            <person name="Dobrovolskaya T.G."/>
            <person name="Streshinskaya G.M."/>
            <person name="Subbotin S.A."/>
            <person name="Tiedje J.M."/>
        </authorList>
    </citation>
    <scope>NUCLEOTIDE SEQUENCE [LARGE SCALE GENOMIC DNA]</scope>
    <source>
        <strain evidence="2 3">VKM Ac-1804</strain>
    </source>
</reference>
<evidence type="ECO:0000259" key="1">
    <source>
        <dbReference type="Pfam" id="PF04480"/>
    </source>
</evidence>
<evidence type="ECO:0000313" key="2">
    <source>
        <dbReference type="EMBL" id="KJC63763.1"/>
    </source>
</evidence>
<feature type="domain" description="DUF559" evidence="1">
    <location>
        <begin position="207"/>
        <end position="281"/>
    </location>
</feature>
<accession>A0ABR5CDR5</accession>
<comment type="caution">
    <text evidence="2">The sequence shown here is derived from an EMBL/GenBank/DDBJ whole genome shotgun (WGS) entry which is preliminary data.</text>
</comment>
<keyword evidence="3" id="KW-1185">Reference proteome</keyword>
<dbReference type="Pfam" id="PF04480">
    <property type="entry name" value="DUF559"/>
    <property type="match status" value="1"/>
</dbReference>
<protein>
    <recommendedName>
        <fullName evidence="1">DUF559 domain-containing protein</fullName>
    </recommendedName>
</protein>
<dbReference type="RefSeq" id="WP_044442061.1">
    <property type="nucleotide sequence ID" value="NZ_JYFC01000005.1"/>
</dbReference>
<evidence type="ECO:0000313" key="3">
    <source>
        <dbReference type="Proteomes" id="UP000032503"/>
    </source>
</evidence>
<sequence>MADIETVIASSGGVASLTYLQTRGISLREIDRELRSGGLFRVRQGWVASPKARADIVQAVRVGGVLTCQSVLRPLGVWCDDDRLLHVRVGKHTTHLSAPHDRRVPLGRPGSRGVRIHRTVTGFEVPDPGRPVDSLETAVVHLFQCESRDNVIVSLDSVLNKKLLSRERLEELAAILPKKFRSFVSLTDSAAQSGLETKARLGLRRHGIPYRSQVFVERVGHVDLVVGDRVVLEVDGEAWHSGPLAYTEDRRRDLELLRQGFIVVRVSYAQVMNQWALIEEVIRSLVARREHLWAARHRRAGLASIGTGGDQRIRTK</sequence>
<name>A0ABR5CDR5_9MICO</name>
<dbReference type="InterPro" id="IPR007569">
    <property type="entry name" value="DUF559"/>
</dbReference>
<gene>
    <name evidence="2" type="ORF">TZ00_11950</name>
</gene>